<reference evidence="2 3" key="1">
    <citation type="submission" date="2007-03" db="EMBL/GenBank/DDBJ databases">
        <authorList>
            <person name="Fulton L."/>
            <person name="Clifton S."/>
            <person name="Fulton B."/>
            <person name="Xu J."/>
            <person name="Minx P."/>
            <person name="Pepin K.H."/>
            <person name="Johnson M."/>
            <person name="Thiruvilangam P."/>
            <person name="Bhonagiri V."/>
            <person name="Nash W.E."/>
            <person name="Mardis E.R."/>
            <person name="Wilson R.K."/>
        </authorList>
    </citation>
    <scope>NUCLEOTIDE SEQUENCE [LARGE SCALE GENOMIC DNA]</scope>
    <source>
        <strain evidence="2 3">ATCC 27756</strain>
    </source>
</reference>
<evidence type="ECO:0000313" key="2">
    <source>
        <dbReference type="EMBL" id="EDK23385.1"/>
    </source>
</evidence>
<dbReference type="Proteomes" id="UP000003577">
    <property type="component" value="Unassembled WGS sequence"/>
</dbReference>
<proteinExistence type="predicted"/>
<dbReference type="PaxDb" id="411460-RUMTOR_02380"/>
<sequence length="127" mass="15170">MYINRKKRNRKARMFYHPNQRLGKQYDSPSIKQRLSFQDKGQTHSGFLVCTYDKYASRFEKVVKQLNLNPEHRPHDPRTTFVTMGKKAGMDEYALKEMVGHSIQDITESTYTVRDLEWLREDIEKIK</sequence>
<organism evidence="2 3">
    <name type="scientific">[Ruminococcus] torques ATCC 27756</name>
    <dbReference type="NCBI Taxonomy" id="411460"/>
    <lineage>
        <taxon>Bacteria</taxon>
        <taxon>Bacillati</taxon>
        <taxon>Bacillota</taxon>
        <taxon>Clostridia</taxon>
        <taxon>Lachnospirales</taxon>
        <taxon>Lachnospiraceae</taxon>
        <taxon>Mediterraneibacter</taxon>
    </lineage>
</organism>
<dbReference type="InterPro" id="IPR013762">
    <property type="entry name" value="Integrase-like_cat_sf"/>
</dbReference>
<gene>
    <name evidence="2" type="ORF">RUMTOR_02380</name>
</gene>
<evidence type="ECO:0000256" key="1">
    <source>
        <dbReference type="ARBA" id="ARBA00023172"/>
    </source>
</evidence>
<dbReference type="GO" id="GO:0015074">
    <property type="term" value="P:DNA integration"/>
    <property type="evidence" value="ECO:0007669"/>
    <property type="project" value="InterPro"/>
</dbReference>
<dbReference type="Gene3D" id="1.10.443.10">
    <property type="entry name" value="Intergrase catalytic core"/>
    <property type="match status" value="1"/>
</dbReference>
<keyword evidence="1" id="KW-0233">DNA recombination</keyword>
<reference evidence="2 3" key="2">
    <citation type="submission" date="2007-04" db="EMBL/GenBank/DDBJ databases">
        <title>Draft genome sequence of Ruminococcus torques (ATCC 27756).</title>
        <authorList>
            <person name="Sudarsanam P."/>
            <person name="Ley R."/>
            <person name="Guruge J."/>
            <person name="Turnbaugh P.J."/>
            <person name="Mahowald M."/>
            <person name="Liep D."/>
            <person name="Gordon J."/>
        </authorList>
    </citation>
    <scope>NUCLEOTIDE SEQUENCE [LARGE SCALE GENOMIC DNA]</scope>
    <source>
        <strain evidence="2 3">ATCC 27756</strain>
    </source>
</reference>
<dbReference type="AlphaFoldDB" id="A5KQ43"/>
<name>A5KQ43_9FIRM</name>
<dbReference type="GO" id="GO:0006310">
    <property type="term" value="P:DNA recombination"/>
    <property type="evidence" value="ECO:0007669"/>
    <property type="project" value="UniProtKB-KW"/>
</dbReference>
<dbReference type="EMBL" id="AAVP02000015">
    <property type="protein sequence ID" value="EDK23385.1"/>
    <property type="molecule type" value="Genomic_DNA"/>
</dbReference>
<comment type="caution">
    <text evidence="2">The sequence shown here is derived from an EMBL/GenBank/DDBJ whole genome shotgun (WGS) entry which is preliminary data.</text>
</comment>
<dbReference type="InterPro" id="IPR011010">
    <property type="entry name" value="DNA_brk_join_enz"/>
</dbReference>
<dbReference type="SUPFAM" id="SSF56349">
    <property type="entry name" value="DNA breaking-rejoining enzymes"/>
    <property type="match status" value="1"/>
</dbReference>
<accession>A5KQ43</accession>
<protein>
    <recommendedName>
        <fullName evidence="4">Tyr recombinase domain-containing protein</fullName>
    </recommendedName>
</protein>
<dbReference type="GO" id="GO:0003677">
    <property type="term" value="F:DNA binding"/>
    <property type="evidence" value="ECO:0007669"/>
    <property type="project" value="InterPro"/>
</dbReference>
<dbReference type="RefSeq" id="WP_004846170.1">
    <property type="nucleotide sequence ID" value="NZ_DS264349.1"/>
</dbReference>
<dbReference type="HOGENOM" id="CLU_1968942_0_0_9"/>
<evidence type="ECO:0008006" key="4">
    <source>
        <dbReference type="Google" id="ProtNLM"/>
    </source>
</evidence>
<evidence type="ECO:0000313" key="3">
    <source>
        <dbReference type="Proteomes" id="UP000003577"/>
    </source>
</evidence>